<keyword evidence="5" id="KW-1185">Reference proteome</keyword>
<keyword evidence="3" id="KW-0408">Iron</keyword>
<evidence type="ECO:0000259" key="4">
    <source>
        <dbReference type="PROSITE" id="PS51471"/>
    </source>
</evidence>
<feature type="domain" description="Fe2OG dioxygenase" evidence="4">
    <location>
        <begin position="1"/>
        <end position="111"/>
    </location>
</feature>
<evidence type="ECO:0000256" key="3">
    <source>
        <dbReference type="ARBA" id="ARBA00023004"/>
    </source>
</evidence>
<dbReference type="GO" id="GO:0005783">
    <property type="term" value="C:endoplasmic reticulum"/>
    <property type="evidence" value="ECO:0007669"/>
    <property type="project" value="TreeGrafter"/>
</dbReference>
<proteinExistence type="predicted"/>
<dbReference type="Pfam" id="PF13640">
    <property type="entry name" value="2OG-FeII_Oxy_3"/>
    <property type="match status" value="1"/>
</dbReference>
<dbReference type="PANTHER" id="PTHR10869:SF210">
    <property type="entry name" value="FE2OG DIOXYGENASE DOMAIN-CONTAINING PROTEIN"/>
    <property type="match status" value="1"/>
</dbReference>
<keyword evidence="1" id="KW-0479">Metal-binding</keyword>
<dbReference type="PROSITE" id="PS51471">
    <property type="entry name" value="FE2OG_OXY"/>
    <property type="match status" value="1"/>
</dbReference>
<dbReference type="Gene3D" id="2.60.120.620">
    <property type="entry name" value="q2cbj1_9rhob like domain"/>
    <property type="match status" value="1"/>
</dbReference>
<name>A0A914CKL9_9BILA</name>
<dbReference type="GO" id="GO:0004656">
    <property type="term" value="F:procollagen-proline 4-dioxygenase activity"/>
    <property type="evidence" value="ECO:0007669"/>
    <property type="project" value="TreeGrafter"/>
</dbReference>
<evidence type="ECO:0000256" key="1">
    <source>
        <dbReference type="ARBA" id="ARBA00022723"/>
    </source>
</evidence>
<dbReference type="PANTHER" id="PTHR10869">
    <property type="entry name" value="PROLYL 4-HYDROXYLASE ALPHA SUBUNIT"/>
    <property type="match status" value="1"/>
</dbReference>
<organism evidence="5 6">
    <name type="scientific">Acrobeloides nanus</name>
    <dbReference type="NCBI Taxonomy" id="290746"/>
    <lineage>
        <taxon>Eukaryota</taxon>
        <taxon>Metazoa</taxon>
        <taxon>Ecdysozoa</taxon>
        <taxon>Nematoda</taxon>
        <taxon>Chromadorea</taxon>
        <taxon>Rhabditida</taxon>
        <taxon>Tylenchina</taxon>
        <taxon>Cephalobomorpha</taxon>
        <taxon>Cephaloboidea</taxon>
        <taxon>Cephalobidae</taxon>
        <taxon>Acrobeloides</taxon>
    </lineage>
</organism>
<dbReference type="WBParaSite" id="ACRNAN_scaffold1186.g22586.t1">
    <property type="protein sequence ID" value="ACRNAN_scaffold1186.g22586.t1"/>
    <property type="gene ID" value="ACRNAN_scaffold1186.g22586"/>
</dbReference>
<dbReference type="GO" id="GO:0046872">
    <property type="term" value="F:metal ion binding"/>
    <property type="evidence" value="ECO:0007669"/>
    <property type="project" value="UniProtKB-KW"/>
</dbReference>
<dbReference type="InterPro" id="IPR045054">
    <property type="entry name" value="P4HA-like"/>
</dbReference>
<protein>
    <submittedName>
        <fullName evidence="6">Fe2OG dioxygenase domain-containing protein</fullName>
    </submittedName>
</protein>
<accession>A0A914CKL9</accession>
<evidence type="ECO:0000313" key="5">
    <source>
        <dbReference type="Proteomes" id="UP000887540"/>
    </source>
</evidence>
<dbReference type="Proteomes" id="UP000887540">
    <property type="component" value="Unplaced"/>
</dbReference>
<dbReference type="InterPro" id="IPR044862">
    <property type="entry name" value="Pro_4_hyd_alph_FE2OG_OXY"/>
</dbReference>
<keyword evidence="2" id="KW-0847">Vitamin C</keyword>
<evidence type="ECO:0000256" key="2">
    <source>
        <dbReference type="ARBA" id="ARBA00022896"/>
    </source>
</evidence>
<dbReference type="InterPro" id="IPR005123">
    <property type="entry name" value="Oxoglu/Fe-dep_dioxygenase_dom"/>
</dbReference>
<reference evidence="6" key="1">
    <citation type="submission" date="2022-11" db="UniProtKB">
        <authorList>
            <consortium name="WormBaseParasite"/>
        </authorList>
    </citation>
    <scope>IDENTIFICATION</scope>
</reference>
<evidence type="ECO:0000313" key="6">
    <source>
        <dbReference type="WBParaSite" id="ACRNAN_scaffold1186.g22586.t1"/>
    </source>
</evidence>
<dbReference type="AlphaFoldDB" id="A0A914CKL9"/>
<dbReference type="GO" id="GO:0031418">
    <property type="term" value="F:L-ascorbic acid binding"/>
    <property type="evidence" value="ECO:0007669"/>
    <property type="project" value="UniProtKB-KW"/>
</dbReference>
<sequence>MIKYVRGGHYSHHFDSSRENNDTETYGNRIATFMGIFTTAEEGGGKSVFGTRYHILATIFPNIGVTVVHSPGDAMLWFNLNPKYQTHQLSIHAGCPIYKGTKIGLTLWVRSKGQELRSLCPIETSSAFDYFI</sequence>